<sequence length="259" mass="29256">MLRSEDRHLTSWEPDTKSMTLSSPNSTTPLLKRDRWSSVEQTNLSETRIPPPIVPMCIIVTHKYFGVRFGVSSREPGAHLEEATTTRWQSIRARKAPCCSAQEGNRFWYNSGTASEHNSWELNGNDVTLRTASTIGICRFSDAEIAQRWFRLQLSHARDGSVDTLGVVTGDWLYTERSWRRLALGKIQQTNLVQGAPKAVPTDNSWSDISLPKRCIMASHTGSENYIICITNPGKHPGRFCCKLEGRKVVFDTYQVIKV</sequence>
<gene>
    <name evidence="2" type="ORF">JVT61DRAFT_15115</name>
</gene>
<feature type="region of interest" description="Disordered" evidence="1">
    <location>
        <begin position="1"/>
        <end position="43"/>
    </location>
</feature>
<reference evidence="2" key="1">
    <citation type="submission" date="2021-03" db="EMBL/GenBank/DDBJ databases">
        <title>Evolutionary innovations through gain and loss of genes in the ectomycorrhizal Boletales.</title>
        <authorList>
            <person name="Wu G."/>
            <person name="Miyauchi S."/>
            <person name="Morin E."/>
            <person name="Yang Z.-L."/>
            <person name="Xu J."/>
            <person name="Martin F.M."/>
        </authorList>
    </citation>
    <scope>NUCLEOTIDE SEQUENCE</scope>
    <source>
        <strain evidence="2">BR01</strain>
    </source>
</reference>
<feature type="compositionally biased region" description="Basic and acidic residues" evidence="1">
    <location>
        <begin position="1"/>
        <end position="16"/>
    </location>
</feature>
<dbReference type="Proteomes" id="UP000683000">
    <property type="component" value="Unassembled WGS sequence"/>
</dbReference>
<name>A0A8I2YSF6_9AGAM</name>
<proteinExistence type="predicted"/>
<dbReference type="EMBL" id="JAGFBS010000009">
    <property type="protein sequence ID" value="KAG6377325.1"/>
    <property type="molecule type" value="Genomic_DNA"/>
</dbReference>
<dbReference type="OrthoDB" id="2699731at2759"/>
<evidence type="ECO:0000313" key="2">
    <source>
        <dbReference type="EMBL" id="KAG6377325.1"/>
    </source>
</evidence>
<organism evidence="2 3">
    <name type="scientific">Boletus reticuloceps</name>
    <dbReference type="NCBI Taxonomy" id="495285"/>
    <lineage>
        <taxon>Eukaryota</taxon>
        <taxon>Fungi</taxon>
        <taxon>Dikarya</taxon>
        <taxon>Basidiomycota</taxon>
        <taxon>Agaricomycotina</taxon>
        <taxon>Agaricomycetes</taxon>
        <taxon>Agaricomycetidae</taxon>
        <taxon>Boletales</taxon>
        <taxon>Boletineae</taxon>
        <taxon>Boletaceae</taxon>
        <taxon>Boletoideae</taxon>
        <taxon>Boletus</taxon>
    </lineage>
</organism>
<evidence type="ECO:0000313" key="3">
    <source>
        <dbReference type="Proteomes" id="UP000683000"/>
    </source>
</evidence>
<evidence type="ECO:0000256" key="1">
    <source>
        <dbReference type="SAM" id="MobiDB-lite"/>
    </source>
</evidence>
<feature type="compositionally biased region" description="Polar residues" evidence="1">
    <location>
        <begin position="17"/>
        <end position="29"/>
    </location>
</feature>
<keyword evidence="3" id="KW-1185">Reference proteome</keyword>
<comment type="caution">
    <text evidence="2">The sequence shown here is derived from an EMBL/GenBank/DDBJ whole genome shotgun (WGS) entry which is preliminary data.</text>
</comment>
<protein>
    <submittedName>
        <fullName evidence="2">Uncharacterized protein</fullName>
    </submittedName>
</protein>
<accession>A0A8I2YSF6</accession>
<dbReference type="AlphaFoldDB" id="A0A8I2YSF6"/>